<accession>A0AAD9RSZ5</accession>
<dbReference type="PANTHER" id="PTHR28593">
    <property type="entry name" value="METEORIN-LIKE PROTEIN"/>
    <property type="match status" value="1"/>
</dbReference>
<comment type="similarity">
    <text evidence="2">Belongs to the meteorin family.</text>
</comment>
<evidence type="ECO:0000256" key="2">
    <source>
        <dbReference type="ARBA" id="ARBA00005669"/>
    </source>
</evidence>
<comment type="subcellular location">
    <subcellularLocation>
        <location evidence="1">Secreted</location>
    </subcellularLocation>
</comment>
<keyword evidence="5" id="KW-1015">Disulfide bond</keyword>
<organism evidence="6 7">
    <name type="scientific">Odynerus spinipes</name>
    <dbReference type="NCBI Taxonomy" id="1348599"/>
    <lineage>
        <taxon>Eukaryota</taxon>
        <taxon>Metazoa</taxon>
        <taxon>Ecdysozoa</taxon>
        <taxon>Arthropoda</taxon>
        <taxon>Hexapoda</taxon>
        <taxon>Insecta</taxon>
        <taxon>Pterygota</taxon>
        <taxon>Neoptera</taxon>
        <taxon>Endopterygota</taxon>
        <taxon>Hymenoptera</taxon>
        <taxon>Apocrita</taxon>
        <taxon>Aculeata</taxon>
        <taxon>Vespoidea</taxon>
        <taxon>Vespidae</taxon>
        <taxon>Eumeninae</taxon>
        <taxon>Odynerus</taxon>
    </lineage>
</organism>
<reference evidence="6" key="2">
    <citation type="journal article" date="2023" name="Commun. Biol.">
        <title>Intrasexual cuticular hydrocarbon dimorphism in a wasp sheds light on hydrocarbon biosynthesis genes in Hymenoptera.</title>
        <authorList>
            <person name="Moris V.C."/>
            <person name="Podsiadlowski L."/>
            <person name="Martin S."/>
            <person name="Oeyen J.P."/>
            <person name="Donath A."/>
            <person name="Petersen M."/>
            <person name="Wilbrandt J."/>
            <person name="Misof B."/>
            <person name="Liedtke D."/>
            <person name="Thamm M."/>
            <person name="Scheiner R."/>
            <person name="Schmitt T."/>
            <person name="Niehuis O."/>
        </authorList>
    </citation>
    <scope>NUCLEOTIDE SEQUENCE</scope>
    <source>
        <strain evidence="6">GBR_01_08_01A</strain>
    </source>
</reference>
<dbReference type="PANTHER" id="PTHR28593:SF3">
    <property type="entry name" value="METEORIN-LIKE PROTEIN"/>
    <property type="match status" value="1"/>
</dbReference>
<keyword evidence="7" id="KW-1185">Reference proteome</keyword>
<evidence type="ECO:0000313" key="7">
    <source>
        <dbReference type="Proteomes" id="UP001258017"/>
    </source>
</evidence>
<dbReference type="Proteomes" id="UP001258017">
    <property type="component" value="Unassembled WGS sequence"/>
</dbReference>
<dbReference type="AlphaFoldDB" id="A0AAD9RSZ5"/>
<gene>
    <name evidence="6" type="ORF">KPH14_008654</name>
</gene>
<protein>
    <submittedName>
        <fullName evidence="6">Uncharacterized protein</fullName>
    </submittedName>
</protein>
<comment type="caution">
    <text evidence="6">The sequence shown here is derived from an EMBL/GenBank/DDBJ whole genome shotgun (WGS) entry which is preliminary data.</text>
</comment>
<keyword evidence="3" id="KW-0964">Secreted</keyword>
<sequence length="509" mass="56711">MSNENIHKPEDDSFEDICKLLSNTETSTIPSVLHESDQRHSIGKVTTERRLKFKSGKVICEPPKYMGEAYSQVEAYLEEKKISKLFNFLIGHLLVEEPPDPIRYLEQLLKECMLYRSGVREPPLLFKTRHIRSMFRSLGPDDCDTISLDKYKIGMITLGICPCNLNSFECMPERVDRHTFEREARQYLDEALDDMIGGIPLVPSQEHAALLPADECDWIGSGGGGRGVRPVYLRCSRGTVLWRYPRGALRIVLSVAAAISSSAIGSRSGAKGVLLSSRNAASESGGGGDAKTTSGSGGFRVCVKASGPARIYLESNGTLRPVYSPRDGRNEASHRCFYTKKQRTALYVEADELTANNNRAKLQYDVEPFVVNRSTPDESDEEAECRPCSMEELAEAYCQSDLVARGTVTAVQRKPELEAAELIFRITKTLRRVDETETNEVFSIFPNPRLEKSVRVRVSSACDARHGQGEFVIMARRRLGDLTLVCAPRLETWAEAVRESVTAPCLLKS</sequence>
<reference evidence="6" key="1">
    <citation type="submission" date="2021-08" db="EMBL/GenBank/DDBJ databases">
        <authorList>
            <person name="Misof B."/>
            <person name="Oliver O."/>
            <person name="Podsiadlowski L."/>
            <person name="Donath A."/>
            <person name="Peters R."/>
            <person name="Mayer C."/>
            <person name="Rust J."/>
            <person name="Gunkel S."/>
            <person name="Lesny P."/>
            <person name="Martin S."/>
            <person name="Oeyen J.P."/>
            <person name="Petersen M."/>
            <person name="Panagiotis P."/>
            <person name="Wilbrandt J."/>
            <person name="Tanja T."/>
        </authorList>
    </citation>
    <scope>NUCLEOTIDE SEQUENCE</scope>
    <source>
        <strain evidence="6">GBR_01_08_01A</strain>
        <tissue evidence="6">Thorax + abdomen</tissue>
    </source>
</reference>
<evidence type="ECO:0000313" key="6">
    <source>
        <dbReference type="EMBL" id="KAK2585148.1"/>
    </source>
</evidence>
<dbReference type="GO" id="GO:0005179">
    <property type="term" value="F:hormone activity"/>
    <property type="evidence" value="ECO:0007669"/>
    <property type="project" value="TreeGrafter"/>
</dbReference>
<dbReference type="InterPro" id="IPR051998">
    <property type="entry name" value="Meteorin-like"/>
</dbReference>
<dbReference type="SUPFAM" id="SSF47391">
    <property type="entry name" value="Dimerization-anchoring domain of cAMP-dependent PK regulatory subunit"/>
    <property type="match status" value="1"/>
</dbReference>
<keyword evidence="4" id="KW-0732">Signal</keyword>
<dbReference type="CDD" id="cd22981">
    <property type="entry name" value="DD_TbAK-like"/>
    <property type="match status" value="1"/>
</dbReference>
<evidence type="ECO:0000256" key="4">
    <source>
        <dbReference type="ARBA" id="ARBA00022729"/>
    </source>
</evidence>
<evidence type="ECO:0000256" key="5">
    <source>
        <dbReference type="ARBA" id="ARBA00023157"/>
    </source>
</evidence>
<proteinExistence type="inferred from homology"/>
<dbReference type="GO" id="GO:0005615">
    <property type="term" value="C:extracellular space"/>
    <property type="evidence" value="ECO:0007669"/>
    <property type="project" value="TreeGrafter"/>
</dbReference>
<evidence type="ECO:0000256" key="1">
    <source>
        <dbReference type="ARBA" id="ARBA00004613"/>
    </source>
</evidence>
<name>A0AAD9RSZ5_9HYME</name>
<dbReference type="EMBL" id="JAIFRP010000022">
    <property type="protein sequence ID" value="KAK2585148.1"/>
    <property type="molecule type" value="Genomic_DNA"/>
</dbReference>
<evidence type="ECO:0000256" key="3">
    <source>
        <dbReference type="ARBA" id="ARBA00022525"/>
    </source>
</evidence>